<dbReference type="InterPro" id="IPR000863">
    <property type="entry name" value="Sulfotransferase_dom"/>
</dbReference>
<organism evidence="2 3">
    <name type="scientific">Jejudonia soesokkakensis</name>
    <dbReference type="NCBI Taxonomy" id="1323432"/>
    <lineage>
        <taxon>Bacteria</taxon>
        <taxon>Pseudomonadati</taxon>
        <taxon>Bacteroidota</taxon>
        <taxon>Flavobacteriia</taxon>
        <taxon>Flavobacteriales</taxon>
        <taxon>Flavobacteriaceae</taxon>
        <taxon>Jejudonia</taxon>
    </lineage>
</organism>
<protein>
    <submittedName>
        <fullName evidence="2">Sulfotransferase domain-containing protein</fullName>
    </submittedName>
</protein>
<keyword evidence="3" id="KW-1185">Reference proteome</keyword>
<dbReference type="SUPFAM" id="SSF52540">
    <property type="entry name" value="P-loop containing nucleoside triphosphate hydrolases"/>
    <property type="match status" value="1"/>
</dbReference>
<sequence length="263" mass="31277">MKYKKIFKNLVGSDNLNVVKKTQFTNEFLYISAFPKSGSSFISLVLSHLLDTNFVDLIYSHYREQDLYEPKLQEYSDRNTISKHHTLATTPNIDLFLKYNIAPIILLRNLPDIVVSLREHISKTMRWPHFYVPDNFNKISIEEQHDLLIDIALPWYLFFYTSWTKVKDQKLMPVKFIQYEQFHQNQLNTFKEILDFWNLECSESKITESMEVIYNLSSDKNRINKGEMSRGSKILSKSQLERIVLLTKHYPDFNFNPILYLNN</sequence>
<gene>
    <name evidence="2" type="ORF">ACFQO1_04080</name>
</gene>
<dbReference type="EMBL" id="JBHTBN010000001">
    <property type="protein sequence ID" value="MFC7356855.1"/>
    <property type="molecule type" value="Genomic_DNA"/>
</dbReference>
<name>A0ABW2MSJ7_9FLAO</name>
<evidence type="ECO:0000313" key="3">
    <source>
        <dbReference type="Proteomes" id="UP001596415"/>
    </source>
</evidence>
<dbReference type="Proteomes" id="UP001596415">
    <property type="component" value="Unassembled WGS sequence"/>
</dbReference>
<dbReference type="Pfam" id="PF00685">
    <property type="entry name" value="Sulfotransfer_1"/>
    <property type="match status" value="1"/>
</dbReference>
<evidence type="ECO:0000313" key="2">
    <source>
        <dbReference type="EMBL" id="MFC7356855.1"/>
    </source>
</evidence>
<reference evidence="3" key="1">
    <citation type="journal article" date="2019" name="Int. J. Syst. Evol. Microbiol.">
        <title>The Global Catalogue of Microorganisms (GCM) 10K type strain sequencing project: providing services to taxonomists for standard genome sequencing and annotation.</title>
        <authorList>
            <consortium name="The Broad Institute Genomics Platform"/>
            <consortium name="The Broad Institute Genome Sequencing Center for Infectious Disease"/>
            <person name="Wu L."/>
            <person name="Ma J."/>
        </authorList>
    </citation>
    <scope>NUCLEOTIDE SEQUENCE [LARGE SCALE GENOMIC DNA]</scope>
    <source>
        <strain evidence="3">CGMCC 1.16306</strain>
    </source>
</reference>
<dbReference type="RefSeq" id="WP_380216693.1">
    <property type="nucleotide sequence ID" value="NZ_JBHTBN010000001.1"/>
</dbReference>
<comment type="caution">
    <text evidence="2">The sequence shown here is derived from an EMBL/GenBank/DDBJ whole genome shotgun (WGS) entry which is preliminary data.</text>
</comment>
<evidence type="ECO:0000259" key="1">
    <source>
        <dbReference type="Pfam" id="PF00685"/>
    </source>
</evidence>
<feature type="domain" description="Sulfotransferase" evidence="1">
    <location>
        <begin position="31"/>
        <end position="225"/>
    </location>
</feature>
<accession>A0ABW2MSJ7</accession>
<dbReference type="Gene3D" id="3.40.50.300">
    <property type="entry name" value="P-loop containing nucleotide triphosphate hydrolases"/>
    <property type="match status" value="1"/>
</dbReference>
<dbReference type="InterPro" id="IPR027417">
    <property type="entry name" value="P-loop_NTPase"/>
</dbReference>
<proteinExistence type="predicted"/>